<dbReference type="EMBL" id="BKCJ010003030">
    <property type="protein sequence ID" value="GEU52539.1"/>
    <property type="molecule type" value="Genomic_DNA"/>
</dbReference>
<feature type="region of interest" description="Disordered" evidence="1">
    <location>
        <begin position="129"/>
        <end position="162"/>
    </location>
</feature>
<name>A0A6L2KUA4_TANCI</name>
<dbReference type="AlphaFoldDB" id="A0A6L2KUA4"/>
<protein>
    <submittedName>
        <fullName evidence="2">Uncharacterized protein</fullName>
    </submittedName>
</protein>
<gene>
    <name evidence="2" type="ORF">Tci_024517</name>
</gene>
<evidence type="ECO:0000313" key="2">
    <source>
        <dbReference type="EMBL" id="GEU52539.1"/>
    </source>
</evidence>
<evidence type="ECO:0000256" key="1">
    <source>
        <dbReference type="SAM" id="MobiDB-lite"/>
    </source>
</evidence>
<feature type="compositionally biased region" description="Basic and acidic residues" evidence="1">
    <location>
        <begin position="150"/>
        <end position="162"/>
    </location>
</feature>
<accession>A0A6L2KUA4</accession>
<reference evidence="2" key="1">
    <citation type="journal article" date="2019" name="Sci. Rep.">
        <title>Draft genome of Tanacetum cinerariifolium, the natural source of mosquito coil.</title>
        <authorList>
            <person name="Yamashiro T."/>
            <person name="Shiraishi A."/>
            <person name="Satake H."/>
            <person name="Nakayama K."/>
        </authorList>
    </citation>
    <scope>NUCLEOTIDE SEQUENCE</scope>
</reference>
<sequence>MTDGSRDHPTMLATERYAQWQSSQPAKDDSLIVPECIAVETLLNISPENKSHYDLKNEAIHLLLTGIGDEIYSTVDACKTAHEMWIATEKLQHGKSFNIQDVKTNLFWEFERFTSHDGESLQSYYSRSHATTRHKSKELAKPITPPSESAPKEESDPEQAHRDKDMHRNLALIAKRVTVAGARETVGSQERMLLCKQAKKGVPLQAEQDDWLEDMDEDIDKQELDEHYSYMEKIHEVSTVDSGTDTEPLEKRVNQDDSNVIPDSSNVCDNDNQDDQNVKNVMMSVLCLPN</sequence>
<proteinExistence type="predicted"/>
<organism evidence="2">
    <name type="scientific">Tanacetum cinerariifolium</name>
    <name type="common">Dalmatian daisy</name>
    <name type="synonym">Chrysanthemum cinerariifolium</name>
    <dbReference type="NCBI Taxonomy" id="118510"/>
    <lineage>
        <taxon>Eukaryota</taxon>
        <taxon>Viridiplantae</taxon>
        <taxon>Streptophyta</taxon>
        <taxon>Embryophyta</taxon>
        <taxon>Tracheophyta</taxon>
        <taxon>Spermatophyta</taxon>
        <taxon>Magnoliopsida</taxon>
        <taxon>eudicotyledons</taxon>
        <taxon>Gunneridae</taxon>
        <taxon>Pentapetalae</taxon>
        <taxon>asterids</taxon>
        <taxon>campanulids</taxon>
        <taxon>Asterales</taxon>
        <taxon>Asteraceae</taxon>
        <taxon>Asteroideae</taxon>
        <taxon>Anthemideae</taxon>
        <taxon>Anthemidinae</taxon>
        <taxon>Tanacetum</taxon>
    </lineage>
</organism>
<comment type="caution">
    <text evidence="2">The sequence shown here is derived from an EMBL/GenBank/DDBJ whole genome shotgun (WGS) entry which is preliminary data.</text>
</comment>